<dbReference type="Proteomes" id="UP000005092">
    <property type="component" value="Unassembled WGS sequence"/>
</dbReference>
<dbReference type="EMBL" id="JH719381">
    <property type="protein sequence ID" value="EJB03274.1"/>
    <property type="molecule type" value="Genomic_DNA"/>
</dbReference>
<name>I9N5S7_RHILT</name>
<gene>
    <name evidence="1" type="ORF">Rleg9DRAFT_2106</name>
</gene>
<reference evidence="1 2" key="1">
    <citation type="submission" date="2012-02" db="EMBL/GenBank/DDBJ databases">
        <title>Improved High-Quality Draft Sequence of Rhizobium leguminosarum bv. trifolii WSM597.</title>
        <authorList>
            <consortium name="US DOE Joint Genome Institute"/>
            <person name="Lucas S."/>
            <person name="Han J."/>
            <person name="Lapidus A."/>
            <person name="Cheng J.-F."/>
            <person name="Goodwin L."/>
            <person name="Pitluck S."/>
            <person name="Peters L."/>
            <person name="Ovchinnikova G."/>
            <person name="Held B."/>
            <person name="Detter J.C."/>
            <person name="Han C."/>
            <person name="Tapia R."/>
            <person name="Land M."/>
            <person name="Hauser L."/>
            <person name="Kyrpides N."/>
            <person name="Ivanova N."/>
            <person name="Pagani I."/>
            <person name="Brau L."/>
            <person name="Yates R."/>
            <person name="O'Hara G."/>
            <person name="Rui T."/>
            <person name="Howieson J."/>
            <person name="Reeve W."/>
            <person name="Woyke T."/>
        </authorList>
    </citation>
    <scope>NUCLEOTIDE SEQUENCE [LARGE SCALE GENOMIC DNA]</scope>
    <source>
        <strain evidence="1 2">WSM597</strain>
    </source>
</reference>
<organism evidence="1 2">
    <name type="scientific">Rhizobium leguminosarum bv. trifolii WSM597</name>
    <dbReference type="NCBI Taxonomy" id="754764"/>
    <lineage>
        <taxon>Bacteria</taxon>
        <taxon>Pseudomonadati</taxon>
        <taxon>Pseudomonadota</taxon>
        <taxon>Alphaproteobacteria</taxon>
        <taxon>Hyphomicrobiales</taxon>
        <taxon>Rhizobiaceae</taxon>
        <taxon>Rhizobium/Agrobacterium group</taxon>
        <taxon>Rhizobium</taxon>
    </lineage>
</organism>
<accession>I9N5S7</accession>
<protein>
    <submittedName>
        <fullName evidence="1">Uncharacterized protein</fullName>
    </submittedName>
</protein>
<proteinExistence type="predicted"/>
<sequence length="66" mass="7079">MPQYILDSTTYDRLLAALLAVSGEAHLSQDTDAFKFALGEIAGIWPETVLASFNERDTPPALLAAA</sequence>
<evidence type="ECO:0000313" key="1">
    <source>
        <dbReference type="EMBL" id="EJB03274.1"/>
    </source>
</evidence>
<dbReference type="HOGENOM" id="CLU_2919657_0_0_5"/>
<dbReference type="AlphaFoldDB" id="I9N5S7"/>
<evidence type="ECO:0000313" key="2">
    <source>
        <dbReference type="Proteomes" id="UP000005092"/>
    </source>
</evidence>